<dbReference type="PANTHER" id="PTHR17695:SF11">
    <property type="entry name" value="SMALL SUBUNIT PROCESSOME COMPONENT 20 HOMOLOG"/>
    <property type="match status" value="1"/>
</dbReference>
<dbReference type="GO" id="GO:0032040">
    <property type="term" value="C:small-subunit processome"/>
    <property type="evidence" value="ECO:0007669"/>
    <property type="project" value="TreeGrafter"/>
</dbReference>
<protein>
    <recommendedName>
        <fullName evidence="2">U3 small nucleolar RNA-associated protein 20 domain-containing protein</fullName>
    </recommendedName>
</protein>
<feature type="compositionally biased region" description="Basic and acidic residues" evidence="1">
    <location>
        <begin position="4593"/>
        <end position="4602"/>
    </location>
</feature>
<dbReference type="GO" id="GO:0030686">
    <property type="term" value="C:90S preribosome"/>
    <property type="evidence" value="ECO:0007669"/>
    <property type="project" value="TreeGrafter"/>
</dbReference>
<feature type="region of interest" description="Disordered" evidence="1">
    <location>
        <begin position="4021"/>
        <end position="4055"/>
    </location>
</feature>
<feature type="region of interest" description="Disordered" evidence="1">
    <location>
        <begin position="135"/>
        <end position="211"/>
    </location>
</feature>
<feature type="compositionally biased region" description="Basic and acidic residues" evidence="1">
    <location>
        <begin position="4021"/>
        <end position="4032"/>
    </location>
</feature>
<dbReference type="InterPro" id="IPR016024">
    <property type="entry name" value="ARM-type_fold"/>
</dbReference>
<keyword evidence="4" id="KW-1185">Reference proteome</keyword>
<dbReference type="GeneID" id="25251560"/>
<evidence type="ECO:0000256" key="1">
    <source>
        <dbReference type="SAM" id="MobiDB-lite"/>
    </source>
</evidence>
<dbReference type="InterPro" id="IPR046523">
    <property type="entry name" value="UTP20_dom"/>
</dbReference>
<dbReference type="EMBL" id="HG674866">
    <property type="protein sequence ID" value="CDJ40039.1"/>
    <property type="molecule type" value="Genomic_DNA"/>
</dbReference>
<feature type="region of interest" description="Disordered" evidence="1">
    <location>
        <begin position="600"/>
        <end position="628"/>
    </location>
</feature>
<feature type="region of interest" description="Disordered" evidence="1">
    <location>
        <begin position="4354"/>
        <end position="4373"/>
    </location>
</feature>
<feature type="region of interest" description="Disordered" evidence="1">
    <location>
        <begin position="4589"/>
        <end position="4649"/>
    </location>
</feature>
<name>U6KUL3_EIMTE</name>
<feature type="region of interest" description="Disordered" evidence="1">
    <location>
        <begin position="3602"/>
        <end position="3633"/>
    </location>
</feature>
<feature type="compositionally biased region" description="Basic and acidic residues" evidence="1">
    <location>
        <begin position="4043"/>
        <end position="4055"/>
    </location>
</feature>
<dbReference type="Proteomes" id="UP000030747">
    <property type="component" value="Unassembled WGS sequence"/>
</dbReference>
<reference evidence="3" key="2">
    <citation type="submission" date="2013-10" db="EMBL/GenBank/DDBJ databases">
        <authorList>
            <person name="Aslett M."/>
        </authorList>
    </citation>
    <scope>NUCLEOTIDE SEQUENCE [LARGE SCALE GENOMIC DNA]</scope>
    <source>
        <strain evidence="3">Houghton</strain>
    </source>
</reference>
<feature type="compositionally biased region" description="Low complexity" evidence="1">
    <location>
        <begin position="605"/>
        <end position="627"/>
    </location>
</feature>
<reference evidence="3" key="1">
    <citation type="submission" date="2013-10" db="EMBL/GenBank/DDBJ databases">
        <title>Genomic analysis of the causative agents of coccidiosis in chickens.</title>
        <authorList>
            <person name="Reid A.J."/>
            <person name="Blake D."/>
            <person name="Billington K."/>
            <person name="Browne H."/>
            <person name="Dunn M."/>
            <person name="Hung S."/>
            <person name="Kawahara F."/>
            <person name="Miranda-Saavedra D."/>
            <person name="Mourier T."/>
            <person name="Nagra H."/>
            <person name="Otto T.D."/>
            <person name="Rawlings N."/>
            <person name="Sanchez A."/>
            <person name="Sanders M."/>
            <person name="Subramaniam C."/>
            <person name="Tay Y."/>
            <person name="Dear P."/>
            <person name="Doerig C."/>
            <person name="Gruber A."/>
            <person name="Parkinson J."/>
            <person name="Shirley M."/>
            <person name="Wan K.L."/>
            <person name="Berriman M."/>
            <person name="Tomley F."/>
            <person name="Pain A."/>
        </authorList>
    </citation>
    <scope>NUCLEOTIDE SEQUENCE [LARGE SCALE GENOMIC DNA]</scope>
    <source>
        <strain evidence="3">Houghton</strain>
    </source>
</reference>
<feature type="region of interest" description="Disordered" evidence="1">
    <location>
        <begin position="2304"/>
        <end position="2336"/>
    </location>
</feature>
<feature type="compositionally biased region" description="Polar residues" evidence="1">
    <location>
        <begin position="140"/>
        <end position="151"/>
    </location>
</feature>
<feature type="region of interest" description="Disordered" evidence="1">
    <location>
        <begin position="3175"/>
        <end position="3209"/>
    </location>
</feature>
<dbReference type="InterPro" id="IPR052575">
    <property type="entry name" value="SSU_processome_comp_20"/>
</dbReference>
<feature type="domain" description="U3 small nucleolar RNA-associated protein 20" evidence="2">
    <location>
        <begin position="3272"/>
        <end position="3559"/>
    </location>
</feature>
<feature type="region of interest" description="Disordered" evidence="1">
    <location>
        <begin position="419"/>
        <end position="469"/>
    </location>
</feature>
<sequence length="4951" mass="547529">MRVKLHNMMRKSNVQKCNLNKLKEHVLRRRIYGNDIETGNGSVHRQKDRESRQPTPGIEGAAQRRARFEAKPVLVSQAKSRQCMPLSVAINKASPSIAPQKAGAPQITEDPTLSLHFIRIFEFFVAWDSLVSPSGEMGAPSSSSLSRNNEGPSPSRSIAPVSSSREQKSGSAGNDLRKTVRAPSSEKNSPVSAFATSAEPRSGGGSKVRDASSGKYVFQTFRQQLQVQLQQGQSGPQNLTALDVIDLSTTAKRRTWKRLREGADEHEVEQHHKRIEREESDFSRLVEHILQGVEARGPARHLLVQLKDIATSVPLLILQQKEVMQILLDHLRSQDTYSVVLQLLPALAKDLRQEFLVYLEVCVGALQLLIFDLEDQHDAEGVQQLFQCLTQMLRYLHKYLIANMEDFLEIMMPLLLHSPQPGTTQKRKRPITTKGTHLQQHQQPTDSASGDKKQDEPQRPRKRRMKAARLRNACPRKIDKHSCYEQQREPTDVKVSASSLLAAQVVATVLRRAARDEESFYDCVASITNYFPVVPSQWLPVFSVAASRIFFECIRGLDTAFTNSFEGLSCFLVANILLRERFTLPVSGATYEPPKLEIPSSLDQSGCRAGSKSSSSCTSRANSESSNGSLTFSKACGRQVYMAHVECVRRYLHEARLHASSTESPAALALQRVTLRLFAAATHAALNDPILLKRGQQLTQDEKGRQQYTNEEELQCLLLSSFSPFFTFYPLLPLTSFRYFLGSDQPFTCKSTEDMPCCRCCLPPPALVGSCVLADAAASWFAPAQRSSGSFDDYTQRLLSTLLPFCVAPSRGQEVTKVPPAAVHVEDTLQQQSPAVPPVLQPLLWDFSSNVNWAAAAAVTVVVPCCLLRLIVFAWRAVSVSYTKAVSVEGNPLQHLLHALSAVQSYHQQLLRKLESNELEMAWRRHCLLERVLEVFLCSLRTLLLAPSPVAGFSSLCLRHAVEFVASQPMALPNTSFWETESFRWAVSRNSLAQEMHKQLVLDNISSWRWAAYSDLLAILLKSYGRDGILVGTSNTASVIRLLLPLYLESCLRGTCTELHRVEKSLRRCLDTVQDEMEKAGAFAELEVGLATALMSLQWLWALRKVIFGTQSFEVIEPTVRIKLTSEAQAAAVQLQHQQQKLLSLLVEAIHGGQGINKLCNGLLLLFSRSFLTFLVLPQLVKCGDGNDHLSCPSPPDCLIEICSERLSKAAAVCSTSTRECIGMTCGCIGPKGSSFQASLSEAEFEGARRYLLCQDLGLALGTEASVCKTAMCDRSPEERWVECVLAFVLSSHIASASTSRCGKRGPVQDSTTQAGPALVKSLCLALRLTSSSITSNIRGSQQHKSRLHKNRLQDLCLMAIKVLLPNLSSGSRRLRLWSLRFICSCDTTLLLSCGRHKAFASTRCPIPSVMLASEKTNLLIISLLRKLELLEKLQVDIETERQKIQLIHSSAKEICLIQEALATEETKVATDGRADCSGLVLLLQLSYRVLLAGLSVKFATVWPEVVEAVTSCIEAFHDFTAPGCAKRYDGYLEGLSRDARVQNALCPEQQQRNEALTFLWMLVVLETHRALEQLSRAQEEESRCCPMLAERYNSANFSCSTCEECVKTAWGKASEREIFSEETAPLDRHSHLLRILQRFGARWGATAFTRTKKQQQEHAADEDMLQETNKSRDVSALSAAAWRRNFALNSLRFLLIYGQQLSAQLTSSSAGFMDVGDVDGEGGAVACGGLQAAEAPVGTNKICSARSYKKGNWEQCSCLSLRSTASLIPRAQDVLRAILAHGEIHTPDVGQRLLGAPYEDRVEKDERATEVKELWYQFLESCTQRLVGVKDSSLQALVLQTLMLCRELQHVVRPYFPVLEEALKTKGGAPSGLLRLVLGKAEVEHQLSQPSAETKENVVLLNEHRSFMLPLIVRLLISKIQTRMGRSPGIVLANRRRIFGLLSSLEESEITMVLAVLTLRLVQLTPRVALAPSDEPPEDSQTVAPLEGMEKERFLAAFIRWQYQKAVLCRGDASRAAAEDDSISEPPVHIKLSGQLFRPCSSTQLHGLLKSLQNLVQMQQHTLRPAAPFLVFLFAAILQQLVPTKLGECLTSEELHQVAGQDAANSGTDEEQDTEILSKAARQKPEEVVQNVATELENDQDDLTAAVNVRHRKHCIRIAIDSLHWLISSFSDFIDAWKVLLAPAAPSLQLLLSTAVETGAAGHLGELKRSGKCPAIVRFVASWATNSDFFILYEEVLPNALPVLLRAIGSGSLLKFLQRSRRSTTPLLETAIETALLLSFGGRTKEQHEEELRLSLRQVNAMKHVNQRRRHRNGYESSSSDESDRDGQESKHEFVDSDKAISLKRFEEAYETMQRQHELQQQRGIQVLLPHMGILLHSMELLLNARRDAGILTYSGDTHSATIADRACESGTAVDASDRAQAFLHRRKGAQLVGFKELQLLTRLAAYACADKDSFKELSKAQNEHSHHSETGFIPTAAKLIRLLLLSLPLRVRSGGAAARQQLTLVAIQGLLPALASWRRTLGSSNDSYERSFEMRRLLRGLYASCCSLLEAAEDLQCRAEASKLLLATELAACGCVLKEQFLSEKVRGFALKEISACWNAEGTGNLEVSPVSWLAPGGPLNTCLLVNALPSLLVDRIETASAILSGSSELAAAWRICVGLVMVCANFLKTGSGSPPEEQRPDVDMQVSVLLALVENHLDPPALAQGTKASAAETQTSDSQTHVQIAGAEEKGSTRKISEDAVKQDEAGITRREECLQEDNGIERGQARGGQACDMGRLHLHASAFEPVVHHVLYLLSECSDDITLQHVALAIIRKIAVSLGAAASAAATRRTVIQFSGAQHQNEAQGATESDWAFAVEMQRHIMKSIIPHLHRLLRSMKEQCQQMALRAFDALVRTLGPAGPLLPPPRAAVADDDESISALFISESDEKQRNMRLHLDLYPLLATTQLTPAVKEAAALAQQLVASGQTGRAATAAARAAQLEALAGEQQASEREGGGDILVDLLHMQKHRRARGIQLLTKAASAGKLCPNTLKHFCVPLAIWALLQDSDAGGQVGKQKGSRASSQHFKGRTEAFSQQMADHGVTCLAQCCTRLPLKICIQTLRQLVTHLGKTHQRDAFIHRAIAATLKAFPFGLTDAVHQTLAQPRLTDEQRWGCTNKCLGSVSGSKKLEASVQDTKQIRQPEADVPSGAGRREVESGGDTVDDGSTLDQIKASSMTAQMRKERVESCIRQELLPMLYPLAFGSKVRRVAPKQESTDEPGKVLEGKESKKYENPVVRTELVAVLALLARMLPPTEFHSQLPRLVRTITFALRSRERSARREARMALTRLAVDLGAPYFTYLVTEIQRMLGPKSERSAEADQQSFLRPVLLYTLHAMLSALQQQQPILSDTPVLQAGAEAATIDGTRFVQPFEAAVPLLLPLIAEEINRVADPDRLDQEGRRASARQVDEGLPASSIAKISDVIIHAKIEEAQTLKGPAMLLLLTQSSSIKCLTDQLLPFVLGLLTGVSCKREGWSRSAAFSSKYVNRTEDLLLHFVYGLSRNKEISLERKLRTAKQLLILTVATLQFPLLHPILQSERGLGESLYLLSRQQLLLLNRKGHAKRRKGNNSAKEPQACVETPTAPMQCDSQDGGQQMPLALSPSHEEDLLALRLLLLPERKDEVTEEETGFTAEQTESPPVYRRWEGLAAQSSRKLLISLLRNSKERSMSLQPGAIIGRSLAQATRSRPQGAVGLELSTQSSLLGTAALRLLHLSLKTAKMPLRNMGEKRTGQVTQSKATTLVGQNFDARALRRCMDQLDELAVKVVCCFSCKSTKLVSWGARCLLELISLRLPRLESRGALVAYLTMRIFHSCGSGSGVQVNYHYTARSELLPICTKLLATLLLQPQASKWMDTALNPSQHIGGDILRSLLREQLRILPWRPQDQQQRRLHEEHQPPHKEWALTAAPHADVSLSVDAAVTEEQVQAAGQFFLKEALLAHISSSLEDSQLQLCALFLFKRVVLQHYKDVAGEAARRALEESRQAAGEMDTKSLRTNAQKKRQRNAEVAEQGDHSAGKLKTATAELLPLVYECVDRVARVMVQHATSSGVSQKLSSICADVYVSFLLNFPMTPKLQQRRVFFLLQQQKFSDVYGRRAAIGALLKVVRRFPAELFMERYGQVVLLTCCSTLATETDQVAHKLLQQVVREILQLVEVADDPTSHLQVYLETVSRVFLLSRTQHLMALLEFLSVFVTHIGKSISKNCLAHFMPAVLQLLCAVFHAAADVTHATDSLIDWRLLYKIIQVVEQIFAVGGLHLMENAFGKAAQIWQKSGTEGLRRLTATGAENAVEGDSKIFERRELEEFIATFDIWVPGSSDRSKSPKTAFEDHQPKHQPNLPQQQIVAGLHAAELWKELAGTCLRHENAWVRCAALRCVGQYLLQTPFVAWRRAVVPLLAFLKLGRSRQCAERPNLAKQTNPLTDLGLALAKHFGKDSMLERHPSAVPFAIAALIGWAQLAYSFPELVPVNSKPRRTQTGVSKREEEMDTRNCSDARSDNHVQMADSESLKRIQSAEVCPEQVLECSAGCGTIDTPAKVTCSPNGAELACALEGSDEEQTRNDKESALDTLVPHDVASDHEDRETLKGKSKKDDSLPDSDGEQELEEADTGETEEMVLQEMQLEASRDDRETSATAGRPVPSFLMPISSWKTSKSNTGEMVADRCHEAGTLHPLVFLVSGLSRWLRIHLGRLGYSGDSLREAKNPQGTVVRVAGILAFFGSLVKLLPLAELPDDSNAGQLAAAKGEVVHEVLRHVFDVAYRCSTLHSELAADSVLAQLVEVEMESVEEGATETTAGACLSKNNQSVWESLRSLDPLRQLGEIATGGSTLLRKMERLLRSAGHQETYRILLADTRQNVSSKRVMRKLKAQQKFLENPQAHAQRKRRRNKAKVLQRKTRLRETIFRRRGYVKRKRRAE</sequence>
<feature type="region of interest" description="Disordered" evidence="1">
    <location>
        <begin position="4508"/>
        <end position="4531"/>
    </location>
</feature>
<proteinExistence type="predicted"/>
<feature type="compositionally biased region" description="Basic and acidic residues" evidence="1">
    <location>
        <begin position="2326"/>
        <end position="2336"/>
    </location>
</feature>
<dbReference type="VEuPathDB" id="ToxoDB:ETH_00011920"/>
<feature type="compositionally biased region" description="Basic and acidic residues" evidence="1">
    <location>
        <begin position="4356"/>
        <end position="4370"/>
    </location>
</feature>
<evidence type="ECO:0000313" key="4">
    <source>
        <dbReference type="Proteomes" id="UP000030747"/>
    </source>
</evidence>
<dbReference type="PANTHER" id="PTHR17695">
    <property type="entry name" value="SMALL SUBUNIT PROCESSOME COMPONENT 20 HOMOLOG"/>
    <property type="match status" value="1"/>
</dbReference>
<evidence type="ECO:0000313" key="3">
    <source>
        <dbReference type="EMBL" id="CDJ40039.1"/>
    </source>
</evidence>
<dbReference type="SUPFAM" id="SSF48371">
    <property type="entry name" value="ARM repeat"/>
    <property type="match status" value="1"/>
</dbReference>
<dbReference type="Pfam" id="PF20416">
    <property type="entry name" value="UTP20"/>
    <property type="match status" value="1"/>
</dbReference>
<feature type="compositionally biased region" description="Basic and acidic residues" evidence="1">
    <location>
        <begin position="449"/>
        <end position="459"/>
    </location>
</feature>
<feature type="region of interest" description="Disordered" evidence="1">
    <location>
        <begin position="37"/>
        <end position="62"/>
    </location>
</feature>
<feature type="compositionally biased region" description="Polar residues" evidence="1">
    <location>
        <begin position="433"/>
        <end position="448"/>
    </location>
</feature>
<feature type="compositionally biased region" description="Low complexity" evidence="1">
    <location>
        <begin position="152"/>
        <end position="164"/>
    </location>
</feature>
<feature type="compositionally biased region" description="Polar residues" evidence="1">
    <location>
        <begin position="185"/>
        <end position="195"/>
    </location>
</feature>
<feature type="compositionally biased region" description="Basic residues" evidence="1">
    <location>
        <begin position="460"/>
        <end position="469"/>
    </location>
</feature>
<gene>
    <name evidence="3" type="ORF">ETH_00011920</name>
</gene>
<feature type="compositionally biased region" description="Acidic residues" evidence="1">
    <location>
        <begin position="4631"/>
        <end position="4649"/>
    </location>
</feature>
<dbReference type="OrthoDB" id="360653at2759"/>
<dbReference type="VEuPathDB" id="ToxoDB:ETH2_0741600"/>
<organism evidence="3 4">
    <name type="scientific">Eimeria tenella</name>
    <name type="common">Coccidian parasite</name>
    <dbReference type="NCBI Taxonomy" id="5802"/>
    <lineage>
        <taxon>Eukaryota</taxon>
        <taxon>Sar</taxon>
        <taxon>Alveolata</taxon>
        <taxon>Apicomplexa</taxon>
        <taxon>Conoidasida</taxon>
        <taxon>Coccidia</taxon>
        <taxon>Eucoccidiorida</taxon>
        <taxon>Eimeriorina</taxon>
        <taxon>Eimeriidae</taxon>
        <taxon>Eimeria</taxon>
    </lineage>
</organism>
<dbReference type="RefSeq" id="XP_013230792.1">
    <property type="nucleotide sequence ID" value="XM_013375338.1"/>
</dbReference>
<evidence type="ECO:0000259" key="2">
    <source>
        <dbReference type="Pfam" id="PF20416"/>
    </source>
</evidence>
<feature type="compositionally biased region" description="Basic and acidic residues" evidence="1">
    <location>
        <begin position="4611"/>
        <end position="4630"/>
    </location>
</feature>
<dbReference type="OMA" id="DRTAHEM"/>
<accession>U6KUL3</accession>
<feature type="compositionally biased region" description="Basic and acidic residues" evidence="1">
    <location>
        <begin position="4517"/>
        <end position="4531"/>
    </location>
</feature>